<keyword evidence="4" id="KW-1185">Reference proteome</keyword>
<evidence type="ECO:0000259" key="1">
    <source>
        <dbReference type="Pfam" id="PF22545"/>
    </source>
</evidence>
<dbReference type="Pfam" id="PF22546">
    <property type="entry name" value="2CompART"/>
    <property type="match status" value="1"/>
</dbReference>
<dbReference type="InterPro" id="IPR054775">
    <property type="entry name" value="2CompART"/>
</dbReference>
<name>A0A255ZQY1_9FLAO</name>
<dbReference type="RefSeq" id="WP_094486388.1">
    <property type="nucleotide sequence ID" value="NZ_NOXX01000197.1"/>
</dbReference>
<dbReference type="AlphaFoldDB" id="A0A255ZQY1"/>
<evidence type="ECO:0000313" key="3">
    <source>
        <dbReference type="EMBL" id="OYQ43856.1"/>
    </source>
</evidence>
<proteinExistence type="predicted"/>
<reference evidence="3 4" key="1">
    <citation type="submission" date="2017-07" db="EMBL/GenBank/DDBJ databases">
        <title>Flavobacterium cyanobacteriorum sp. nov., isolated from cyanobacterial aggregates in a eutrophic lake.</title>
        <authorList>
            <person name="Cai H."/>
        </authorList>
    </citation>
    <scope>NUCLEOTIDE SEQUENCE [LARGE SCALE GENOMIC DNA]</scope>
    <source>
        <strain evidence="3 4">TH167</strain>
    </source>
</reference>
<dbReference type="OrthoDB" id="1100930at2"/>
<feature type="domain" description="2-Component system ADP-ribosyltransferase" evidence="2">
    <location>
        <begin position="76"/>
        <end position="195"/>
    </location>
</feature>
<protein>
    <submittedName>
        <fullName evidence="3">Uncharacterized protein</fullName>
    </submittedName>
</protein>
<gene>
    <name evidence="3" type="ORF">CHX27_08735</name>
</gene>
<evidence type="ECO:0000259" key="2">
    <source>
        <dbReference type="Pfam" id="PF22546"/>
    </source>
</evidence>
<evidence type="ECO:0000313" key="4">
    <source>
        <dbReference type="Proteomes" id="UP000216035"/>
    </source>
</evidence>
<comment type="caution">
    <text evidence="3">The sequence shown here is derived from an EMBL/GenBank/DDBJ whole genome shotgun (WGS) entry which is preliminary data.</text>
</comment>
<dbReference type="EMBL" id="NOXX01000197">
    <property type="protein sequence ID" value="OYQ43856.1"/>
    <property type="molecule type" value="Genomic_DNA"/>
</dbReference>
<accession>A0A255ZQY1</accession>
<dbReference type="Pfam" id="PF22545">
    <property type="entry name" value="2CompARG"/>
    <property type="match status" value="1"/>
</dbReference>
<dbReference type="InterPro" id="IPR054774">
    <property type="entry name" value="2CompARG"/>
</dbReference>
<organism evidence="3 4">
    <name type="scientific">Flavobacterium aurantiibacter</name>
    <dbReference type="NCBI Taxonomy" id="2023067"/>
    <lineage>
        <taxon>Bacteria</taxon>
        <taxon>Pseudomonadati</taxon>
        <taxon>Bacteroidota</taxon>
        <taxon>Flavobacteriia</taxon>
        <taxon>Flavobacteriales</taxon>
        <taxon>Flavobacteriaceae</taxon>
        <taxon>Flavobacterium</taxon>
    </lineage>
</organism>
<sequence length="585" mass="66896">MAKRIIKPKGEKPKVKSSQEDTITGNLFLNPTKKETEIPLEITNLDNTEEVRTKPLNDKTETVNSSKSKFSLSEDIFIEVHKSNLLQYFSSGCIYPSKYSSQKAFSDPQAINENGLLISNGFISNNKDHMLIHIDASAIDSTLISVKDEFGLYSGIIPVSRIRKLFVQDIETKKKTLDDSLIRDAGIIPETLIEVGYPSNLSKITYDELNISPKTLESKLKQFDKILGLIAGARNFNLLTYNQTGKYKSLSDHSLFAVQAIDETFAKEIVDSGNLSDYYKWLFTNSCPNDRPLLNWLFNRVYDYANFTDADTNEFESLCDKTNSFPSEEKQVKNIFSALRKSLERKKVMTDILGLQSKNSLALYVFAYLRNFGTSQNPELPRVELINSKVNKFSEYAFATLNFFFGYKQLRNSEDRLTIFDDTIKKFIKVPIKPTIKFELTTEFDYRIIDTVFNLVFGIKTNDLAIYKNILVEQGSTNIAIDGYDCYSTVIFGKLYQRILKSDIEVQLKKLPNEITIFSEFGLVCHRLGLKRHLIGLEELIGNPKSILKFVYYSKEELIVAIRANKIDVDEIKQRIALSQKHKEL</sequence>
<dbReference type="Proteomes" id="UP000216035">
    <property type="component" value="Unassembled WGS sequence"/>
</dbReference>
<feature type="domain" description="2-Component system ADP-ribose glycohydrolase" evidence="1">
    <location>
        <begin position="215"/>
        <end position="415"/>
    </location>
</feature>